<organism evidence="2 3">
    <name type="scientific">Desulfuromonas acetoxidans (strain DSM 684 / 11070)</name>
    <dbReference type="NCBI Taxonomy" id="281689"/>
    <lineage>
        <taxon>Bacteria</taxon>
        <taxon>Pseudomonadati</taxon>
        <taxon>Thermodesulfobacteriota</taxon>
        <taxon>Desulfuromonadia</taxon>
        <taxon>Desulfuromonadales</taxon>
        <taxon>Desulfuromonadaceae</taxon>
        <taxon>Desulfuromonas</taxon>
    </lineage>
</organism>
<dbReference type="Pfam" id="PF16074">
    <property type="entry name" value="PilW"/>
    <property type="match status" value="1"/>
</dbReference>
<dbReference type="Pfam" id="PF07963">
    <property type="entry name" value="N_methyl"/>
    <property type="match status" value="1"/>
</dbReference>
<dbReference type="InterPro" id="IPR045584">
    <property type="entry name" value="Pilin-like"/>
</dbReference>
<name>Q1JVH5_DESA6</name>
<comment type="caution">
    <text evidence="2">The sequence shown here is derived from an EMBL/GenBank/DDBJ whole genome shotgun (WGS) entry which is preliminary data.</text>
</comment>
<dbReference type="InterPro" id="IPR032092">
    <property type="entry name" value="PilW"/>
</dbReference>
<keyword evidence="1" id="KW-0472">Membrane</keyword>
<keyword evidence="1" id="KW-0812">Transmembrane</keyword>
<evidence type="ECO:0000256" key="1">
    <source>
        <dbReference type="SAM" id="Phobius"/>
    </source>
</evidence>
<dbReference type="GO" id="GO:0043683">
    <property type="term" value="P:type IV pilus assembly"/>
    <property type="evidence" value="ECO:0007669"/>
    <property type="project" value="InterPro"/>
</dbReference>
<proteinExistence type="predicted"/>
<dbReference type="AlphaFoldDB" id="Q1JVH5"/>
<keyword evidence="1" id="KW-1133">Transmembrane helix</keyword>
<sequence length="359" mass="38975">MNNRGFTLVEILITLLVSAVVLLGVLNLFNKSQKTYAVQEELAELQQNVRVAKMYLERDARMAGSGILNMSYGGYEVFPIEFENNVDGLSGNAATVANIVTGTDLVVIRYQNFNTDGCGTDPTGTYSACDDLPQLILSNDMPDTATVAIVVDDLETTPYSAWDNGCYCNGVPYTQPTPGMPFIVTAPDGSSSAVLFHTSTLPNSDKIGNAPNYTYNGVTYPNKVLNTYPAGSTINFFYTDGIYEAIYYIENVDGIPCLIRDSGSGGQVIAEYIEDMQLAFGLDTAGDGAVDTWIDNADLTNTQKNQVRLVRLNVVGRTAHEHQNFTGNRPAVEDHGAGPADGFRRRQLTVTVKVRNLAL</sequence>
<reference evidence="2" key="2">
    <citation type="submission" date="2006-05" db="EMBL/GenBank/DDBJ databases">
        <title>Sequencing of the draft genome and assembly of Desulfuromonas acetoxidans DSM 684.</title>
        <authorList>
            <consortium name="US DOE Joint Genome Institute (JGI-PGF)"/>
            <person name="Copeland A."/>
            <person name="Lucas S."/>
            <person name="Lapidus A."/>
            <person name="Barry K."/>
            <person name="Detter J.C."/>
            <person name="Glavina del Rio T."/>
            <person name="Hammon N."/>
            <person name="Israni S."/>
            <person name="Dalin E."/>
            <person name="Tice H."/>
            <person name="Bruce D."/>
            <person name="Pitluck S."/>
            <person name="Richardson P."/>
        </authorList>
    </citation>
    <scope>NUCLEOTIDE SEQUENCE [LARGE SCALE GENOMIC DNA]</scope>
    <source>
        <strain evidence="2">DSM 684</strain>
    </source>
</reference>
<evidence type="ECO:0000313" key="3">
    <source>
        <dbReference type="Proteomes" id="UP000005695"/>
    </source>
</evidence>
<reference evidence="2" key="1">
    <citation type="submission" date="2006-05" db="EMBL/GenBank/DDBJ databases">
        <title>Annotation of the draft genome assembly of Desulfuromonas acetoxidans DSM 684.</title>
        <authorList>
            <consortium name="US DOE Joint Genome Institute (JGI-ORNL)"/>
            <person name="Larimer F."/>
            <person name="Land M."/>
            <person name="Hauser L."/>
        </authorList>
    </citation>
    <scope>NUCLEOTIDE SEQUENCE [LARGE SCALE GENOMIC DNA]</scope>
    <source>
        <strain evidence="2">DSM 684</strain>
    </source>
</reference>
<dbReference type="RefSeq" id="WP_006003175.1">
    <property type="nucleotide sequence ID" value="NZ_AAEW02000039.1"/>
</dbReference>
<dbReference type="OrthoDB" id="5397385at2"/>
<feature type="transmembrane region" description="Helical" evidence="1">
    <location>
        <begin position="6"/>
        <end position="29"/>
    </location>
</feature>
<accession>Q1JVH5</accession>
<dbReference type="EMBL" id="AAEW02000039">
    <property type="protein sequence ID" value="EAT14238.1"/>
    <property type="molecule type" value="Genomic_DNA"/>
</dbReference>
<dbReference type="PROSITE" id="PS00409">
    <property type="entry name" value="PROKAR_NTER_METHYL"/>
    <property type="match status" value="1"/>
</dbReference>
<dbReference type="InterPro" id="IPR012902">
    <property type="entry name" value="N_methyl_site"/>
</dbReference>
<dbReference type="SUPFAM" id="SSF54523">
    <property type="entry name" value="Pili subunits"/>
    <property type="match status" value="1"/>
</dbReference>
<dbReference type="Proteomes" id="UP000005695">
    <property type="component" value="Unassembled WGS sequence"/>
</dbReference>
<gene>
    <name evidence="2" type="ORF">Dace_0127</name>
</gene>
<evidence type="ECO:0000313" key="2">
    <source>
        <dbReference type="EMBL" id="EAT14238.1"/>
    </source>
</evidence>
<dbReference type="NCBIfam" id="TIGR02532">
    <property type="entry name" value="IV_pilin_GFxxxE"/>
    <property type="match status" value="1"/>
</dbReference>
<protein>
    <submittedName>
        <fullName evidence="2">Methylation</fullName>
    </submittedName>
</protein>
<keyword evidence="3" id="KW-1185">Reference proteome</keyword>